<evidence type="ECO:0000313" key="3">
    <source>
        <dbReference type="Proteomes" id="UP000799291"/>
    </source>
</evidence>
<dbReference type="Pfam" id="PF06985">
    <property type="entry name" value="HET"/>
    <property type="match status" value="1"/>
</dbReference>
<feature type="non-terminal residue" evidence="2">
    <location>
        <position position="158"/>
    </location>
</feature>
<protein>
    <submittedName>
        <fullName evidence="2">HET-domain-containing protein</fullName>
    </submittedName>
</protein>
<dbReference type="AlphaFoldDB" id="A0A6G1JHL0"/>
<accession>A0A6G1JHL0</accession>
<dbReference type="Proteomes" id="UP000799291">
    <property type="component" value="Unassembled WGS sequence"/>
</dbReference>
<name>A0A6G1JHL0_9PLEO</name>
<dbReference type="PANTHER" id="PTHR33112">
    <property type="entry name" value="DOMAIN PROTEIN, PUTATIVE-RELATED"/>
    <property type="match status" value="1"/>
</dbReference>
<dbReference type="EMBL" id="MU005572">
    <property type="protein sequence ID" value="KAF2689633.1"/>
    <property type="molecule type" value="Genomic_DNA"/>
</dbReference>
<gene>
    <name evidence="2" type="ORF">K458DRAFT_256800</name>
</gene>
<dbReference type="InterPro" id="IPR010730">
    <property type="entry name" value="HET"/>
</dbReference>
<organism evidence="2 3">
    <name type="scientific">Lentithecium fluviatile CBS 122367</name>
    <dbReference type="NCBI Taxonomy" id="1168545"/>
    <lineage>
        <taxon>Eukaryota</taxon>
        <taxon>Fungi</taxon>
        <taxon>Dikarya</taxon>
        <taxon>Ascomycota</taxon>
        <taxon>Pezizomycotina</taxon>
        <taxon>Dothideomycetes</taxon>
        <taxon>Pleosporomycetidae</taxon>
        <taxon>Pleosporales</taxon>
        <taxon>Massarineae</taxon>
        <taxon>Lentitheciaceae</taxon>
        <taxon>Lentithecium</taxon>
    </lineage>
</organism>
<keyword evidence="3" id="KW-1185">Reference proteome</keyword>
<feature type="non-terminal residue" evidence="2">
    <location>
        <position position="1"/>
    </location>
</feature>
<evidence type="ECO:0000259" key="1">
    <source>
        <dbReference type="Pfam" id="PF06985"/>
    </source>
</evidence>
<reference evidence="2" key="1">
    <citation type="journal article" date="2020" name="Stud. Mycol.">
        <title>101 Dothideomycetes genomes: a test case for predicting lifestyles and emergence of pathogens.</title>
        <authorList>
            <person name="Haridas S."/>
            <person name="Albert R."/>
            <person name="Binder M."/>
            <person name="Bloem J."/>
            <person name="Labutti K."/>
            <person name="Salamov A."/>
            <person name="Andreopoulos B."/>
            <person name="Baker S."/>
            <person name="Barry K."/>
            <person name="Bills G."/>
            <person name="Bluhm B."/>
            <person name="Cannon C."/>
            <person name="Castanera R."/>
            <person name="Culley D."/>
            <person name="Daum C."/>
            <person name="Ezra D."/>
            <person name="Gonzalez J."/>
            <person name="Henrissat B."/>
            <person name="Kuo A."/>
            <person name="Liang C."/>
            <person name="Lipzen A."/>
            <person name="Lutzoni F."/>
            <person name="Magnuson J."/>
            <person name="Mondo S."/>
            <person name="Nolan M."/>
            <person name="Ohm R."/>
            <person name="Pangilinan J."/>
            <person name="Park H.-J."/>
            <person name="Ramirez L."/>
            <person name="Alfaro M."/>
            <person name="Sun H."/>
            <person name="Tritt A."/>
            <person name="Yoshinaga Y."/>
            <person name="Zwiers L.-H."/>
            <person name="Turgeon B."/>
            <person name="Goodwin S."/>
            <person name="Spatafora J."/>
            <person name="Crous P."/>
            <person name="Grigoriev I."/>
        </authorList>
    </citation>
    <scope>NUCLEOTIDE SEQUENCE</scope>
    <source>
        <strain evidence="2">CBS 122367</strain>
    </source>
</reference>
<sequence>VDHDALSPKNIESWKEWISDCLSNRDLCQHGAGQYLPTRLLEVGEEVISGTDPEARVIITADEISRGSIPPSELRYAVLSYCWGDTARFPALRTTDDEIYERMRGIRRPDIPQTIFDAIVVTKALGLRYLWIDALWIIQGNDEDWERQSVKLMDVYGN</sequence>
<evidence type="ECO:0000313" key="2">
    <source>
        <dbReference type="EMBL" id="KAF2689633.1"/>
    </source>
</evidence>
<feature type="domain" description="Heterokaryon incompatibility" evidence="1">
    <location>
        <begin position="76"/>
        <end position="158"/>
    </location>
</feature>
<dbReference type="PANTHER" id="PTHR33112:SF16">
    <property type="entry name" value="HETEROKARYON INCOMPATIBILITY DOMAIN-CONTAINING PROTEIN"/>
    <property type="match status" value="1"/>
</dbReference>
<dbReference type="OrthoDB" id="2958217at2759"/>
<proteinExistence type="predicted"/>